<keyword evidence="3" id="KW-1133">Transmembrane helix</keyword>
<feature type="domain" description="Rhodopsin" evidence="7">
    <location>
        <begin position="13"/>
        <end position="71"/>
    </location>
</feature>
<evidence type="ECO:0000256" key="3">
    <source>
        <dbReference type="ARBA" id="ARBA00022989"/>
    </source>
</evidence>
<dbReference type="PANTHER" id="PTHR33048:SF134">
    <property type="entry name" value="INTEGRAL MEMBRANE PROTEIN"/>
    <property type="match status" value="1"/>
</dbReference>
<dbReference type="InterPro" id="IPR052337">
    <property type="entry name" value="SAT4-like"/>
</dbReference>
<dbReference type="PANTHER" id="PTHR33048">
    <property type="entry name" value="PTH11-LIKE INTEGRAL MEMBRANE PROTEIN (AFU_ORTHOLOGUE AFUA_5G11245)"/>
    <property type="match status" value="1"/>
</dbReference>
<evidence type="ECO:0000256" key="5">
    <source>
        <dbReference type="ARBA" id="ARBA00038359"/>
    </source>
</evidence>
<keyword evidence="4" id="KW-0472">Membrane</keyword>
<sequence length="171" mass="19191">MARVWWLTDPSSSVCAFSVTRMLSYFHVGGEFLARYNDETYYTSPVFSWVNIELSSAILCVSLPTYRPIWRSLSQRTLPTMAPHKLPEYPSQKGSDRSAHGKWGPSGRHESQRFAGDAGSVRELNFGRAADVVKYAVATHIDGGSDGSDMRGEVPREGICVEHEVRIEEKY</sequence>
<gene>
    <name evidence="8" type="ORF">DSL72_002529</name>
</gene>
<organism evidence="8 9">
    <name type="scientific">Monilinia vaccinii-corymbosi</name>
    <dbReference type="NCBI Taxonomy" id="61207"/>
    <lineage>
        <taxon>Eukaryota</taxon>
        <taxon>Fungi</taxon>
        <taxon>Dikarya</taxon>
        <taxon>Ascomycota</taxon>
        <taxon>Pezizomycotina</taxon>
        <taxon>Leotiomycetes</taxon>
        <taxon>Helotiales</taxon>
        <taxon>Sclerotiniaceae</taxon>
        <taxon>Monilinia</taxon>
    </lineage>
</organism>
<dbReference type="InterPro" id="IPR049326">
    <property type="entry name" value="Rhodopsin_dom_fungi"/>
</dbReference>
<evidence type="ECO:0000256" key="4">
    <source>
        <dbReference type="ARBA" id="ARBA00023136"/>
    </source>
</evidence>
<evidence type="ECO:0000256" key="2">
    <source>
        <dbReference type="ARBA" id="ARBA00022692"/>
    </source>
</evidence>
<comment type="similarity">
    <text evidence="5">Belongs to the SAT4 family.</text>
</comment>
<name>A0A8A3PCX6_9HELO</name>
<dbReference type="GO" id="GO:0016020">
    <property type="term" value="C:membrane"/>
    <property type="evidence" value="ECO:0007669"/>
    <property type="project" value="UniProtKB-SubCell"/>
</dbReference>
<protein>
    <recommendedName>
        <fullName evidence="7">Rhodopsin domain-containing protein</fullName>
    </recommendedName>
</protein>
<dbReference type="Pfam" id="PF20684">
    <property type="entry name" value="Fung_rhodopsin"/>
    <property type="match status" value="1"/>
</dbReference>
<feature type="region of interest" description="Disordered" evidence="6">
    <location>
        <begin position="81"/>
        <end position="114"/>
    </location>
</feature>
<keyword evidence="2" id="KW-0812">Transmembrane</keyword>
<evidence type="ECO:0000256" key="6">
    <source>
        <dbReference type="SAM" id="MobiDB-lite"/>
    </source>
</evidence>
<evidence type="ECO:0000259" key="7">
    <source>
        <dbReference type="Pfam" id="PF20684"/>
    </source>
</evidence>
<evidence type="ECO:0000313" key="8">
    <source>
        <dbReference type="EMBL" id="QSZ32946.1"/>
    </source>
</evidence>
<evidence type="ECO:0000313" key="9">
    <source>
        <dbReference type="Proteomes" id="UP000672032"/>
    </source>
</evidence>
<dbReference type="OrthoDB" id="5391602at2759"/>
<comment type="subcellular location">
    <subcellularLocation>
        <location evidence="1">Membrane</location>
        <topology evidence="1">Multi-pass membrane protein</topology>
    </subcellularLocation>
</comment>
<dbReference type="Proteomes" id="UP000672032">
    <property type="component" value="Chromosome 3"/>
</dbReference>
<keyword evidence="9" id="KW-1185">Reference proteome</keyword>
<dbReference type="EMBL" id="CP063407">
    <property type="protein sequence ID" value="QSZ32946.1"/>
    <property type="molecule type" value="Genomic_DNA"/>
</dbReference>
<dbReference type="AlphaFoldDB" id="A0A8A3PCX6"/>
<proteinExistence type="inferred from homology"/>
<accession>A0A8A3PCX6</accession>
<reference evidence="8" key="1">
    <citation type="submission" date="2020-10" db="EMBL/GenBank/DDBJ databases">
        <title>Genome Sequence of Monilinia vaccinii-corymbosi Sheds Light on Mummy Berry Disease Infection of Blueberry and Mating Type.</title>
        <authorList>
            <person name="Yow A.G."/>
            <person name="Zhang Y."/>
            <person name="Bansal K."/>
            <person name="Eacker S.M."/>
            <person name="Sullivan S."/>
            <person name="Liachko I."/>
            <person name="Cubeta M.A."/>
            <person name="Rollins J.A."/>
            <person name="Ashrafi H."/>
        </authorList>
    </citation>
    <scope>NUCLEOTIDE SEQUENCE</scope>
    <source>
        <strain evidence="8">RL-1</strain>
    </source>
</reference>
<evidence type="ECO:0000256" key="1">
    <source>
        <dbReference type="ARBA" id="ARBA00004141"/>
    </source>
</evidence>